<dbReference type="EMBL" id="RSED01000011">
    <property type="protein sequence ID" value="RRS03587.1"/>
    <property type="molecule type" value="Genomic_DNA"/>
</dbReference>
<feature type="compositionally biased region" description="Low complexity" evidence="1">
    <location>
        <begin position="793"/>
        <end position="807"/>
    </location>
</feature>
<evidence type="ECO:0000259" key="2">
    <source>
        <dbReference type="Pfam" id="PF05170"/>
    </source>
</evidence>
<feature type="compositionally biased region" description="Low complexity" evidence="1">
    <location>
        <begin position="489"/>
        <end position="512"/>
    </location>
</feature>
<comment type="caution">
    <text evidence="3">The sequence shown here is derived from an EMBL/GenBank/DDBJ whole genome shotgun (WGS) entry which is preliminary data.</text>
</comment>
<dbReference type="OrthoDB" id="9766390at2"/>
<dbReference type="Proteomes" id="UP000269265">
    <property type="component" value="Unassembled WGS sequence"/>
</dbReference>
<dbReference type="GO" id="GO:0090313">
    <property type="term" value="P:regulation of protein targeting to membrane"/>
    <property type="evidence" value="ECO:0007669"/>
    <property type="project" value="TreeGrafter"/>
</dbReference>
<dbReference type="Pfam" id="PF05170">
    <property type="entry name" value="AsmA"/>
    <property type="match status" value="1"/>
</dbReference>
<feature type="region of interest" description="Disordered" evidence="1">
    <location>
        <begin position="793"/>
        <end position="824"/>
    </location>
</feature>
<dbReference type="InterPro" id="IPR007844">
    <property type="entry name" value="AsmA"/>
</dbReference>
<keyword evidence="4" id="KW-1185">Reference proteome</keyword>
<dbReference type="GO" id="GO:0005886">
    <property type="term" value="C:plasma membrane"/>
    <property type="evidence" value="ECO:0007669"/>
    <property type="project" value="TreeGrafter"/>
</dbReference>
<evidence type="ECO:0000256" key="1">
    <source>
        <dbReference type="SAM" id="MobiDB-lite"/>
    </source>
</evidence>
<feature type="region of interest" description="Disordered" evidence="1">
    <location>
        <begin position="489"/>
        <end position="516"/>
    </location>
</feature>
<evidence type="ECO:0000313" key="3">
    <source>
        <dbReference type="EMBL" id="RRS03587.1"/>
    </source>
</evidence>
<organism evidence="3 4">
    <name type="scientific">Aquabacterium soli</name>
    <dbReference type="NCBI Taxonomy" id="2493092"/>
    <lineage>
        <taxon>Bacteria</taxon>
        <taxon>Pseudomonadati</taxon>
        <taxon>Pseudomonadota</taxon>
        <taxon>Betaproteobacteria</taxon>
        <taxon>Burkholderiales</taxon>
        <taxon>Aquabacterium</taxon>
    </lineage>
</organism>
<dbReference type="AlphaFoldDB" id="A0A3R8T455"/>
<dbReference type="InterPro" id="IPR052894">
    <property type="entry name" value="AsmA-related"/>
</dbReference>
<gene>
    <name evidence="3" type="ORF">EIP75_15215</name>
</gene>
<dbReference type="PANTHER" id="PTHR30441:SF4">
    <property type="entry name" value="PROTEIN ASMA"/>
    <property type="match status" value="1"/>
</dbReference>
<feature type="domain" description="AsmA" evidence="2">
    <location>
        <begin position="7"/>
        <end position="700"/>
    </location>
</feature>
<reference evidence="3 4" key="1">
    <citation type="submission" date="2018-12" db="EMBL/GenBank/DDBJ databases">
        <title>The whole draft genome of Aquabacterium sp. SJQ9.</title>
        <authorList>
            <person name="Sun L."/>
            <person name="Gao X."/>
            <person name="Chen W."/>
            <person name="Huang K."/>
        </authorList>
    </citation>
    <scope>NUCLEOTIDE SEQUENCE [LARGE SCALE GENOMIC DNA]</scope>
    <source>
        <strain evidence="3 4">SJQ9</strain>
    </source>
</reference>
<protein>
    <submittedName>
        <fullName evidence="3">AsmA family protein</fullName>
    </submittedName>
</protein>
<evidence type="ECO:0000313" key="4">
    <source>
        <dbReference type="Proteomes" id="UP000269265"/>
    </source>
</evidence>
<sequence>MMWLRRLAWGVGILVVAAVAVTAYLLATFDPNRYKEVLIDKVRAEQQRTLVLQGPITLGLWPSLHVKLSQVRLSEHQSPEAFASAEGLELSVQAWPLLNKQLRVNRVEAHGVSLRYTRDSQGRSNIDDLLKKSTEAKPDEPSGEPVAFEVAGIELKDVSLVVDDRQTGVQGKVVLQTFNSGRLADGLKSDISLKATASLSKPSPANLGVQGSLQLTPQLAQNTFLIDKLSLDLEGDAAGVKQAKATLKAEALRWDGARRAAEARDLSLEGAAQVAGLVVENARLSLERFEYDPAAQSLQLYKLASKVAARQAGQPLNAELNWAELSVKGDQIQGSTLEGNVALAGPTALDATFKSDAPTGGFKQFKVPAVVLDFAVRMAGEGGTREIKGKTRADLEVQAPTRQVALQAFSLEARVQEPSLQPLQIEATGQASAQAGIDDGPGQASWGLKGQINGNAFDTQGTVRLGTGVPKVQASARFASLDLNRLLPQPAAKGASPSAASSGGQPKPAAPSTDGAPVDLSALTLVDGRFDLSAGQLAVRQYRLSDAKLLADLAQGRLTVQNLSGGAWGGRFQAKGSAQAGSAQKIALQGTAENVDINGLLKDVAGKDVLEGRGQLKVDVGTAGRTVAQLTSGLDGTASLLLRDGAVKGINLAKTLRDAKARLAGRGDDVQRSSAAEKTDFTEMSASFQINDGVARNKDLSAKSPFLRLGGEGAVDLVRRRVDYTVSTTVTGTVKGQGGAEIEALKGLTVPVKLAGPFEAMDWKVQWSGVAVGALQNTVKSRLEDELKKKLLGKSAAEPAASGASQAKPSREDQIKNTLRGLFK</sequence>
<accession>A0A3R8T455</accession>
<proteinExistence type="predicted"/>
<dbReference type="PANTHER" id="PTHR30441">
    <property type="entry name" value="DUF748 DOMAIN-CONTAINING PROTEIN"/>
    <property type="match status" value="1"/>
</dbReference>
<name>A0A3R8T455_9BURK</name>